<name>A0A9D7LRX7_9RHOO</name>
<gene>
    <name evidence="1" type="ORF">IPN75_17425</name>
</gene>
<dbReference type="AlphaFoldDB" id="A0A9D7LRX7"/>
<dbReference type="EMBL" id="JADKBR010000021">
    <property type="protein sequence ID" value="MBK8892029.1"/>
    <property type="molecule type" value="Genomic_DNA"/>
</dbReference>
<accession>A0A9D7LRX7</accession>
<evidence type="ECO:0000313" key="2">
    <source>
        <dbReference type="Proteomes" id="UP000808146"/>
    </source>
</evidence>
<sequence length="104" mass="11857">MDRASDTDVPAAVSCADCEACCCRLEVLLAGEDNVPVRFTAEDRWGGSVMRRLADGWCAAVDRDTMRCVIYERRPDVCREYRMGDSDCIVERRRFFARQTDDHA</sequence>
<reference evidence="1" key="1">
    <citation type="submission" date="2020-10" db="EMBL/GenBank/DDBJ databases">
        <title>Connecting structure to function with the recovery of over 1000 high-quality activated sludge metagenome-assembled genomes encoding full-length rRNA genes using long-read sequencing.</title>
        <authorList>
            <person name="Singleton C.M."/>
            <person name="Petriglieri F."/>
            <person name="Kristensen J.M."/>
            <person name="Kirkegaard R.H."/>
            <person name="Michaelsen T.Y."/>
            <person name="Andersen M.H."/>
            <person name="Karst S.M."/>
            <person name="Dueholm M.S."/>
            <person name="Nielsen P.H."/>
            <person name="Albertsen M."/>
        </authorList>
    </citation>
    <scope>NUCLEOTIDE SEQUENCE</scope>
    <source>
        <strain evidence="1">OdNE_18-Q3-R46-58_BAT3C.305</strain>
    </source>
</reference>
<evidence type="ECO:0000313" key="1">
    <source>
        <dbReference type="EMBL" id="MBK8892029.1"/>
    </source>
</evidence>
<dbReference type="Proteomes" id="UP000808146">
    <property type="component" value="Unassembled WGS sequence"/>
</dbReference>
<proteinExistence type="predicted"/>
<organism evidence="1 2">
    <name type="scientific">Candidatus Dechloromonas phosphorivorans</name>
    <dbReference type="NCBI Taxonomy" id="2899244"/>
    <lineage>
        <taxon>Bacteria</taxon>
        <taxon>Pseudomonadati</taxon>
        <taxon>Pseudomonadota</taxon>
        <taxon>Betaproteobacteria</taxon>
        <taxon>Rhodocyclales</taxon>
        <taxon>Azonexaceae</taxon>
        <taxon>Dechloromonas</taxon>
    </lineage>
</organism>
<protein>
    <submittedName>
        <fullName evidence="1">YkgJ family cysteine cluster protein</fullName>
    </submittedName>
</protein>
<dbReference type="Pfam" id="PF03692">
    <property type="entry name" value="CxxCxxCC"/>
    <property type="match status" value="1"/>
</dbReference>
<dbReference type="InterPro" id="IPR005358">
    <property type="entry name" value="Puta_zinc/iron-chelating_dom"/>
</dbReference>
<comment type="caution">
    <text evidence="1">The sequence shown here is derived from an EMBL/GenBank/DDBJ whole genome shotgun (WGS) entry which is preliminary data.</text>
</comment>